<protein>
    <submittedName>
        <fullName evidence="1">Uncharacterized protein</fullName>
    </submittedName>
</protein>
<sequence>MGGDGGKATLDDISRRHKLSYEIKIVEIRRFVVASELSKCFFPSRMFGGELFFRFHSKMDDGEGHMILDDISRRHNLSYEIKNYRNPSVGCDWRTV</sequence>
<dbReference type="Proteomes" id="UP000499080">
    <property type="component" value="Unassembled WGS sequence"/>
</dbReference>
<accession>A0A4Y2QVR2</accession>
<organism evidence="1 2">
    <name type="scientific">Araneus ventricosus</name>
    <name type="common">Orbweaver spider</name>
    <name type="synonym">Epeira ventricosa</name>
    <dbReference type="NCBI Taxonomy" id="182803"/>
    <lineage>
        <taxon>Eukaryota</taxon>
        <taxon>Metazoa</taxon>
        <taxon>Ecdysozoa</taxon>
        <taxon>Arthropoda</taxon>
        <taxon>Chelicerata</taxon>
        <taxon>Arachnida</taxon>
        <taxon>Araneae</taxon>
        <taxon>Araneomorphae</taxon>
        <taxon>Entelegynae</taxon>
        <taxon>Araneoidea</taxon>
        <taxon>Araneidae</taxon>
        <taxon>Araneus</taxon>
    </lineage>
</organism>
<gene>
    <name evidence="1" type="ORF">AVEN_52182_1</name>
</gene>
<evidence type="ECO:0000313" key="2">
    <source>
        <dbReference type="Proteomes" id="UP000499080"/>
    </source>
</evidence>
<dbReference type="AlphaFoldDB" id="A0A4Y2QVR2"/>
<keyword evidence="2" id="KW-1185">Reference proteome</keyword>
<comment type="caution">
    <text evidence="1">The sequence shown here is derived from an EMBL/GenBank/DDBJ whole genome shotgun (WGS) entry which is preliminary data.</text>
</comment>
<name>A0A4Y2QVR2_ARAVE</name>
<dbReference type="EMBL" id="BGPR01140912">
    <property type="protein sequence ID" value="GBN67504.1"/>
    <property type="molecule type" value="Genomic_DNA"/>
</dbReference>
<reference evidence="1 2" key="1">
    <citation type="journal article" date="2019" name="Sci. Rep.">
        <title>Orb-weaving spider Araneus ventricosus genome elucidates the spidroin gene catalogue.</title>
        <authorList>
            <person name="Kono N."/>
            <person name="Nakamura H."/>
            <person name="Ohtoshi R."/>
            <person name="Moran D.A.P."/>
            <person name="Shinohara A."/>
            <person name="Yoshida Y."/>
            <person name="Fujiwara M."/>
            <person name="Mori M."/>
            <person name="Tomita M."/>
            <person name="Arakawa K."/>
        </authorList>
    </citation>
    <scope>NUCLEOTIDE SEQUENCE [LARGE SCALE GENOMIC DNA]</scope>
</reference>
<proteinExistence type="predicted"/>
<evidence type="ECO:0000313" key="1">
    <source>
        <dbReference type="EMBL" id="GBN67504.1"/>
    </source>
</evidence>